<feature type="transmembrane region" description="Helical" evidence="1">
    <location>
        <begin position="213"/>
        <end position="236"/>
    </location>
</feature>
<organism evidence="2 3">
    <name type="scientific">Fimbriiglobus ruber</name>
    <dbReference type="NCBI Taxonomy" id="1908690"/>
    <lineage>
        <taxon>Bacteria</taxon>
        <taxon>Pseudomonadati</taxon>
        <taxon>Planctomycetota</taxon>
        <taxon>Planctomycetia</taxon>
        <taxon>Gemmatales</taxon>
        <taxon>Gemmataceae</taxon>
        <taxon>Fimbriiglobus</taxon>
    </lineage>
</organism>
<feature type="transmembrane region" description="Helical" evidence="1">
    <location>
        <begin position="160"/>
        <end position="186"/>
    </location>
</feature>
<dbReference type="RefSeq" id="WP_088254580.1">
    <property type="nucleotide sequence ID" value="NZ_NIDE01000004.1"/>
</dbReference>
<evidence type="ECO:0000313" key="2">
    <source>
        <dbReference type="EMBL" id="OWK43770.1"/>
    </source>
</evidence>
<reference evidence="3" key="1">
    <citation type="submission" date="2017-06" db="EMBL/GenBank/DDBJ databases">
        <title>Genome analysis of Fimbriiglobus ruber SP5, the first member of the order Planctomycetales with confirmed chitinolytic capability.</title>
        <authorList>
            <person name="Ravin N.V."/>
            <person name="Rakitin A.L."/>
            <person name="Ivanova A.A."/>
            <person name="Beletsky A.V."/>
            <person name="Kulichevskaya I.S."/>
            <person name="Mardanov A.V."/>
            <person name="Dedysh S.N."/>
        </authorList>
    </citation>
    <scope>NUCLEOTIDE SEQUENCE [LARGE SCALE GENOMIC DNA]</scope>
    <source>
        <strain evidence="3">SP5</strain>
    </source>
</reference>
<dbReference type="Proteomes" id="UP000214646">
    <property type="component" value="Unassembled WGS sequence"/>
</dbReference>
<proteinExistence type="predicted"/>
<keyword evidence="1" id="KW-0472">Membrane</keyword>
<gene>
    <name evidence="2" type="ORF">FRUB_03369</name>
</gene>
<evidence type="ECO:0000313" key="3">
    <source>
        <dbReference type="Proteomes" id="UP000214646"/>
    </source>
</evidence>
<comment type="caution">
    <text evidence="2">The sequence shown here is derived from an EMBL/GenBank/DDBJ whole genome shotgun (WGS) entry which is preliminary data.</text>
</comment>
<keyword evidence="1" id="KW-1133">Transmembrane helix</keyword>
<accession>A0A225DQM5</accession>
<protein>
    <submittedName>
        <fullName evidence="2">Uncharacterized protein</fullName>
    </submittedName>
</protein>
<feature type="transmembrane region" description="Helical" evidence="1">
    <location>
        <begin position="20"/>
        <end position="40"/>
    </location>
</feature>
<dbReference type="AlphaFoldDB" id="A0A225DQM5"/>
<dbReference type="EMBL" id="NIDE01000004">
    <property type="protein sequence ID" value="OWK43770.1"/>
    <property type="molecule type" value="Genomic_DNA"/>
</dbReference>
<feature type="transmembrane region" description="Helical" evidence="1">
    <location>
        <begin position="117"/>
        <end position="139"/>
    </location>
</feature>
<feature type="transmembrane region" description="Helical" evidence="1">
    <location>
        <begin position="89"/>
        <end position="111"/>
    </location>
</feature>
<keyword evidence="1" id="KW-0812">Transmembrane</keyword>
<feature type="transmembrane region" description="Helical" evidence="1">
    <location>
        <begin position="62"/>
        <end position="82"/>
    </location>
</feature>
<evidence type="ECO:0000256" key="1">
    <source>
        <dbReference type="SAM" id="Phobius"/>
    </source>
</evidence>
<keyword evidence="3" id="KW-1185">Reference proteome</keyword>
<name>A0A225DQM5_9BACT</name>
<sequence>MWLVYPIDEDDIRDTKRGILVLLSASALWYSTLAVALMLWDNVLLMKVRNKFTMVSEGEKNWTPFIVLLGAFVAAGLLRMLGYRLTRNVGGACAAGDGVHIAILGAGLWLAASGTVYIGFTGLLAVVTALGTVMELRFLRFPASLFGMVVSQEAVRRVGWYFYARMAWLIVVILAALVLLGAHVAMDIPRKADGPVEQSVARVTAVLKPVFNILAGLAVITLPLLTAAYWAILYGIHQTVGRLRDPNGPVVTPEAPVKAGFDQLKSVLKQPEW</sequence>